<feature type="transmembrane region" description="Helical" evidence="1">
    <location>
        <begin position="41"/>
        <end position="62"/>
    </location>
</feature>
<feature type="transmembrane region" description="Helical" evidence="1">
    <location>
        <begin position="12"/>
        <end position="35"/>
    </location>
</feature>
<feature type="transmembrane region" description="Helical" evidence="1">
    <location>
        <begin position="74"/>
        <end position="94"/>
    </location>
</feature>
<keyword evidence="3" id="KW-1185">Reference proteome</keyword>
<feature type="transmembrane region" description="Helical" evidence="1">
    <location>
        <begin position="148"/>
        <end position="166"/>
    </location>
</feature>
<dbReference type="OrthoDB" id="3320984at2"/>
<feature type="transmembrane region" description="Helical" evidence="1">
    <location>
        <begin position="172"/>
        <end position="189"/>
    </location>
</feature>
<keyword evidence="1" id="KW-1133">Transmembrane helix</keyword>
<dbReference type="AlphaFoldDB" id="A0A1D8AVD0"/>
<protein>
    <submittedName>
        <fullName evidence="2">Uncharacterized protein</fullName>
    </submittedName>
</protein>
<feature type="transmembrane region" description="Helical" evidence="1">
    <location>
        <begin position="433"/>
        <end position="449"/>
    </location>
</feature>
<feature type="transmembrane region" description="Helical" evidence="1">
    <location>
        <begin position="290"/>
        <end position="312"/>
    </location>
</feature>
<evidence type="ECO:0000313" key="3">
    <source>
        <dbReference type="Proteomes" id="UP000095228"/>
    </source>
</evidence>
<reference evidence="2 3" key="1">
    <citation type="submission" date="2016-06" db="EMBL/GenBank/DDBJ databases">
        <title>Three novel species with peptidoglycan cell walls form the new genus Lacunisphaera gen. nov. in the family Opitutaceae of the verrucomicrobial subdivision 4.</title>
        <authorList>
            <person name="Rast P."/>
            <person name="Gloeckner I."/>
            <person name="Jogler M."/>
            <person name="Boedeker C."/>
            <person name="Jeske O."/>
            <person name="Wiegand S."/>
            <person name="Reinhardt R."/>
            <person name="Schumann P."/>
            <person name="Rohde M."/>
            <person name="Spring S."/>
            <person name="Gloeckner F.O."/>
            <person name="Jogler C."/>
        </authorList>
    </citation>
    <scope>NUCLEOTIDE SEQUENCE [LARGE SCALE GENOMIC DNA]</scope>
    <source>
        <strain evidence="2 3">IG16b</strain>
    </source>
</reference>
<feature type="transmembrane region" description="Helical" evidence="1">
    <location>
        <begin position="378"/>
        <end position="398"/>
    </location>
</feature>
<feature type="transmembrane region" description="Helical" evidence="1">
    <location>
        <begin position="251"/>
        <end position="270"/>
    </location>
</feature>
<accession>A0A1D8AVD0</accession>
<feature type="transmembrane region" description="Helical" evidence="1">
    <location>
        <begin position="354"/>
        <end position="371"/>
    </location>
</feature>
<evidence type="ECO:0000256" key="1">
    <source>
        <dbReference type="SAM" id="Phobius"/>
    </source>
</evidence>
<organism evidence="2 3">
    <name type="scientific">Lacunisphaera limnophila</name>
    <dbReference type="NCBI Taxonomy" id="1838286"/>
    <lineage>
        <taxon>Bacteria</taxon>
        <taxon>Pseudomonadati</taxon>
        <taxon>Verrucomicrobiota</taxon>
        <taxon>Opitutia</taxon>
        <taxon>Opitutales</taxon>
        <taxon>Opitutaceae</taxon>
        <taxon>Lacunisphaera</taxon>
    </lineage>
</organism>
<feature type="transmembrane region" description="Helical" evidence="1">
    <location>
        <begin position="114"/>
        <end position="136"/>
    </location>
</feature>
<feature type="transmembrane region" description="Helical" evidence="1">
    <location>
        <begin position="456"/>
        <end position="476"/>
    </location>
</feature>
<proteinExistence type="predicted"/>
<keyword evidence="1" id="KW-0812">Transmembrane</keyword>
<dbReference type="STRING" id="1838286.Verru16b_01926"/>
<feature type="transmembrane region" description="Helical" evidence="1">
    <location>
        <begin position="196"/>
        <end position="215"/>
    </location>
</feature>
<name>A0A1D8AVD0_9BACT</name>
<dbReference type="RefSeq" id="WP_069962067.1">
    <property type="nucleotide sequence ID" value="NZ_CP016094.1"/>
</dbReference>
<dbReference type="PANTHER" id="PTHR31610">
    <property type="entry name" value="SLR0360 PROTEIN"/>
    <property type="match status" value="1"/>
</dbReference>
<dbReference type="PATRIC" id="fig|1838286.3.peg.1938"/>
<sequence>MKWFSRGDGEGFVVAFINNLVQLLILAPLCTGVLGFSPELIYGRILPGVAISFLVGNIFYAWQAMQLAKREGRTDVTALPYGISTPGLFAHVFLVMLPAKQLALAQGMADPERFAWHAGLVACFLGGLLEFGCSFFAEKIRKHTPPAAMLATLGGVGLGFLGLSFLFQAFAAPVVGLVMLVLVFIVFFGRMKFRGGLPATVVILAVGTALAWATGLAPVGGPDARPLAHLQVYWPVPVLGELWAAFSGGHILAYLSVVIPIGLLGVLASLQNIESAAAAGDNYPATPSLVVSGLGTLAAACFGSPFPTSIYIGHPAWKKLGARAGYSALNGIFITLVCLTGSMAALTWLIPAEAGIAIIFWIGTIIAAQAFEVTEQKYYPAVIIGLFPALAAWVMLIVKTTVGAGGATLDAALVANAHAAGAYLGGGFALEQGFLYSAMIWAAVVVAIVDRAWLRAAGWCAIGAGLALAGLMHSYALTGRDTVIDLPLLSWLTGQWTPGRSLFPAGAAAAGYALAAVIFLLAKFILVPRAEDEVA</sequence>
<dbReference type="Proteomes" id="UP000095228">
    <property type="component" value="Chromosome"/>
</dbReference>
<feature type="transmembrane region" description="Helical" evidence="1">
    <location>
        <begin position="324"/>
        <end position="348"/>
    </location>
</feature>
<feature type="transmembrane region" description="Helical" evidence="1">
    <location>
        <begin position="502"/>
        <end position="522"/>
    </location>
</feature>
<feature type="transmembrane region" description="Helical" evidence="1">
    <location>
        <begin position="227"/>
        <end position="244"/>
    </location>
</feature>
<dbReference type="KEGG" id="obg:Verru16b_01926"/>
<gene>
    <name evidence="2" type="ORF">Verru16b_01926</name>
</gene>
<dbReference type="EMBL" id="CP016094">
    <property type="protein sequence ID" value="AOS44857.1"/>
    <property type="molecule type" value="Genomic_DNA"/>
</dbReference>
<keyword evidence="1" id="KW-0472">Membrane</keyword>
<dbReference type="PANTHER" id="PTHR31610:SF0">
    <property type="entry name" value="SLC26A_SULP TRANSPORTER DOMAIN-CONTAINING PROTEIN"/>
    <property type="match status" value="1"/>
</dbReference>
<evidence type="ECO:0000313" key="2">
    <source>
        <dbReference type="EMBL" id="AOS44857.1"/>
    </source>
</evidence>